<evidence type="ECO:0000256" key="13">
    <source>
        <dbReference type="SAM" id="Phobius"/>
    </source>
</evidence>
<dbReference type="PANTHER" id="PTHR31462:SF5">
    <property type="entry name" value="ENDOSOMAL_LYSOSOMAL PROTON CHANNEL TMEM175"/>
    <property type="match status" value="1"/>
</dbReference>
<gene>
    <name evidence="14" type="ORF">EAH89_05265</name>
</gene>
<dbReference type="PANTHER" id="PTHR31462">
    <property type="entry name" value="ENDOSOMAL/LYSOSOMAL POTASSIUM CHANNEL TMEM175"/>
    <property type="match status" value="1"/>
</dbReference>
<keyword evidence="4" id="KW-0633">Potassium transport</keyword>
<keyword evidence="5 13" id="KW-0812">Transmembrane</keyword>
<evidence type="ECO:0000256" key="7">
    <source>
        <dbReference type="ARBA" id="ARBA00022958"/>
    </source>
</evidence>
<keyword evidence="10 13" id="KW-0472">Membrane</keyword>
<keyword evidence="3" id="KW-0813">Transport</keyword>
<organism evidence="14 15">
    <name type="scientific">Muricoccus nepalensis</name>
    <dbReference type="NCBI Taxonomy" id="1854500"/>
    <lineage>
        <taxon>Bacteria</taxon>
        <taxon>Pseudomonadati</taxon>
        <taxon>Pseudomonadota</taxon>
        <taxon>Alphaproteobacteria</taxon>
        <taxon>Acetobacterales</taxon>
        <taxon>Roseomonadaceae</taxon>
        <taxon>Muricoccus</taxon>
    </lineage>
</organism>
<comment type="subcellular location">
    <subcellularLocation>
        <location evidence="1">Membrane</location>
        <topology evidence="1">Multi-pass membrane protein</topology>
    </subcellularLocation>
</comment>
<dbReference type="GO" id="GO:0016020">
    <property type="term" value="C:membrane"/>
    <property type="evidence" value="ECO:0007669"/>
    <property type="project" value="UniProtKB-SubCell"/>
</dbReference>
<dbReference type="EMBL" id="RCZP01000003">
    <property type="protein sequence ID" value="TPG59649.1"/>
    <property type="molecule type" value="Genomic_DNA"/>
</dbReference>
<dbReference type="OrthoDB" id="7626281at2"/>
<dbReference type="AlphaFoldDB" id="A0A502GC31"/>
<evidence type="ECO:0000313" key="14">
    <source>
        <dbReference type="EMBL" id="TPG59649.1"/>
    </source>
</evidence>
<dbReference type="Proteomes" id="UP000317078">
    <property type="component" value="Unassembled WGS sequence"/>
</dbReference>
<keyword evidence="9" id="KW-0406">Ion transport</keyword>
<dbReference type="InterPro" id="IPR010617">
    <property type="entry name" value="TMEM175-like"/>
</dbReference>
<protein>
    <submittedName>
        <fullName evidence="14">DUF1211 domain-containing protein</fullName>
    </submittedName>
</protein>
<dbReference type="GO" id="GO:0015252">
    <property type="term" value="F:proton channel activity"/>
    <property type="evidence" value="ECO:0007669"/>
    <property type="project" value="InterPro"/>
</dbReference>
<feature type="transmembrane region" description="Helical" evidence="13">
    <location>
        <begin position="85"/>
        <end position="106"/>
    </location>
</feature>
<evidence type="ECO:0000313" key="15">
    <source>
        <dbReference type="Proteomes" id="UP000317078"/>
    </source>
</evidence>
<keyword evidence="8 13" id="KW-1133">Transmembrane helix</keyword>
<dbReference type="Pfam" id="PF06736">
    <property type="entry name" value="TMEM175"/>
    <property type="match status" value="1"/>
</dbReference>
<evidence type="ECO:0000256" key="4">
    <source>
        <dbReference type="ARBA" id="ARBA00022538"/>
    </source>
</evidence>
<evidence type="ECO:0000256" key="9">
    <source>
        <dbReference type="ARBA" id="ARBA00023065"/>
    </source>
</evidence>
<evidence type="ECO:0000256" key="8">
    <source>
        <dbReference type="ARBA" id="ARBA00022989"/>
    </source>
</evidence>
<proteinExistence type="inferred from homology"/>
<evidence type="ECO:0000256" key="2">
    <source>
        <dbReference type="ARBA" id="ARBA00006920"/>
    </source>
</evidence>
<keyword evidence="11" id="KW-0407">Ion channel</keyword>
<name>A0A502GC31_9PROT</name>
<feature type="transmembrane region" description="Helical" evidence="13">
    <location>
        <begin position="118"/>
        <end position="138"/>
    </location>
</feature>
<accession>A0A502GC31</accession>
<comment type="caution">
    <text evidence="14">The sequence shown here is derived from an EMBL/GenBank/DDBJ whole genome shotgun (WGS) entry which is preliminary data.</text>
</comment>
<keyword evidence="15" id="KW-1185">Reference proteome</keyword>
<dbReference type="RefSeq" id="WP_140881744.1">
    <property type="nucleotide sequence ID" value="NZ_RCZP01000003.1"/>
</dbReference>
<evidence type="ECO:0000256" key="5">
    <source>
        <dbReference type="ARBA" id="ARBA00022692"/>
    </source>
</evidence>
<evidence type="ECO:0000256" key="12">
    <source>
        <dbReference type="ARBA" id="ARBA00034430"/>
    </source>
</evidence>
<reference evidence="14 15" key="1">
    <citation type="journal article" date="2019" name="Environ. Microbiol.">
        <title>Species interactions and distinct microbial communities in high Arctic permafrost affected cryosols are associated with the CH4 and CO2 gas fluxes.</title>
        <authorList>
            <person name="Altshuler I."/>
            <person name="Hamel J."/>
            <person name="Turney S."/>
            <person name="Magnuson E."/>
            <person name="Levesque R."/>
            <person name="Greer C."/>
            <person name="Whyte L.G."/>
        </authorList>
    </citation>
    <scope>NUCLEOTIDE SEQUENCE [LARGE SCALE GENOMIC DNA]</scope>
    <source>
        <strain evidence="14 15">S9.3B</strain>
    </source>
</reference>
<comment type="catalytic activity">
    <reaction evidence="12">
        <text>K(+)(in) = K(+)(out)</text>
        <dbReference type="Rhea" id="RHEA:29463"/>
        <dbReference type="ChEBI" id="CHEBI:29103"/>
    </reaction>
</comment>
<evidence type="ECO:0000256" key="11">
    <source>
        <dbReference type="ARBA" id="ARBA00023303"/>
    </source>
</evidence>
<dbReference type="GO" id="GO:0005267">
    <property type="term" value="F:potassium channel activity"/>
    <property type="evidence" value="ECO:0007669"/>
    <property type="project" value="UniProtKB-KW"/>
</dbReference>
<evidence type="ECO:0000256" key="1">
    <source>
        <dbReference type="ARBA" id="ARBA00004141"/>
    </source>
</evidence>
<keyword evidence="7" id="KW-0630">Potassium</keyword>
<feature type="transmembrane region" description="Helical" evidence="13">
    <location>
        <begin position="159"/>
        <end position="177"/>
    </location>
</feature>
<evidence type="ECO:0000256" key="10">
    <source>
        <dbReference type="ARBA" id="ARBA00023136"/>
    </source>
</evidence>
<evidence type="ECO:0000256" key="3">
    <source>
        <dbReference type="ARBA" id="ARBA00022448"/>
    </source>
</evidence>
<evidence type="ECO:0000256" key="6">
    <source>
        <dbReference type="ARBA" id="ARBA00022826"/>
    </source>
</evidence>
<comment type="similarity">
    <text evidence="2">Belongs to the TMEM175 family.</text>
</comment>
<sequence length="205" mass="22398">MRRGTDSGYHRAEAFSDAVIAISVTLMAYELLGTTGAETSDPLGALRAAWPSFLALAMSFLVVGQMWIVHHNLWRFVREVDQGMLLLNLALLFFVAVLPVAAKLLAAHLNGPLAPLRVAAGLYAAVALGQALLFNAALRWAWSKRLFDMGPERYAAFRRHFLIGPAIYLVAFLLNFASPYLSIASYLAVPVAYLGFGFGRAKDEP</sequence>
<feature type="transmembrane region" description="Helical" evidence="13">
    <location>
        <begin position="12"/>
        <end position="32"/>
    </location>
</feature>
<keyword evidence="6" id="KW-0631">Potassium channel</keyword>
<feature type="transmembrane region" description="Helical" evidence="13">
    <location>
        <begin position="52"/>
        <end position="73"/>
    </location>
</feature>